<keyword evidence="28" id="KW-1185">Reference proteome</keyword>
<feature type="region of interest" description="Disordered" evidence="25">
    <location>
        <begin position="58"/>
        <end position="78"/>
    </location>
</feature>
<dbReference type="SMART" id="SM00090">
    <property type="entry name" value="RIO"/>
    <property type="match status" value="1"/>
</dbReference>
<dbReference type="EC" id="2.7.11.1" evidence="4 21"/>
<protein>
    <recommendedName>
        <fullName evidence="5 21">Serine/threonine-protein kinase RIO1</fullName>
        <ecNumber evidence="4 21">2.7.11.1</ecNumber>
    </recommendedName>
</protein>
<accession>A0AAV1JNV0</accession>
<keyword evidence="7" id="KW-0690">Ribosome biogenesis</keyword>
<dbReference type="GO" id="GO:0005524">
    <property type="term" value="F:ATP binding"/>
    <property type="evidence" value="ECO:0007669"/>
    <property type="project" value="UniProtKB-KW"/>
</dbReference>
<dbReference type="PIRSF" id="PIRSF038147">
    <property type="entry name" value="Ser/Thr_PK_RIO1"/>
    <property type="match status" value="1"/>
</dbReference>
<evidence type="ECO:0000256" key="2">
    <source>
        <dbReference type="ARBA" id="ARBA00004496"/>
    </source>
</evidence>
<keyword evidence="11 21" id="KW-0547">Nucleotide-binding</keyword>
<keyword evidence="12 21" id="KW-0418">Kinase</keyword>
<evidence type="ECO:0000256" key="9">
    <source>
        <dbReference type="ARBA" id="ARBA00022679"/>
    </source>
</evidence>
<evidence type="ECO:0000256" key="13">
    <source>
        <dbReference type="ARBA" id="ARBA00022801"/>
    </source>
</evidence>
<feature type="domain" description="RIO kinase" evidence="26">
    <location>
        <begin position="126"/>
        <end position="362"/>
    </location>
</feature>
<feature type="active site" description="Proton acceptor" evidence="22">
    <location>
        <position position="299"/>
    </location>
</feature>
<name>A0AAV1JNV0_9NEOP</name>
<feature type="compositionally biased region" description="Basic residues" evidence="25">
    <location>
        <begin position="505"/>
        <end position="519"/>
    </location>
</feature>
<feature type="binding site" evidence="24">
    <location>
        <position position="304"/>
    </location>
    <ligand>
        <name>Mg(2+)</name>
        <dbReference type="ChEBI" id="CHEBI:18420"/>
    </ligand>
</feature>
<keyword evidence="9 21" id="KW-0808">Transferase</keyword>
<evidence type="ECO:0000256" key="25">
    <source>
        <dbReference type="SAM" id="MobiDB-lite"/>
    </source>
</evidence>
<dbReference type="GO" id="GO:0046872">
    <property type="term" value="F:metal ion binding"/>
    <property type="evidence" value="ECO:0007669"/>
    <property type="project" value="UniProtKB-KW"/>
</dbReference>
<comment type="caution">
    <text evidence="27">The sequence shown here is derived from an EMBL/GenBank/DDBJ whole genome shotgun (WGS) entry which is preliminary data.</text>
</comment>
<organism evidence="27 28">
    <name type="scientific">Leptosia nina</name>
    <dbReference type="NCBI Taxonomy" id="320188"/>
    <lineage>
        <taxon>Eukaryota</taxon>
        <taxon>Metazoa</taxon>
        <taxon>Ecdysozoa</taxon>
        <taxon>Arthropoda</taxon>
        <taxon>Hexapoda</taxon>
        <taxon>Insecta</taxon>
        <taxon>Pterygota</taxon>
        <taxon>Neoptera</taxon>
        <taxon>Endopterygota</taxon>
        <taxon>Lepidoptera</taxon>
        <taxon>Glossata</taxon>
        <taxon>Ditrysia</taxon>
        <taxon>Papilionoidea</taxon>
        <taxon>Pieridae</taxon>
        <taxon>Pierinae</taxon>
        <taxon>Leptosia</taxon>
    </lineage>
</organism>
<evidence type="ECO:0000256" key="7">
    <source>
        <dbReference type="ARBA" id="ARBA00022517"/>
    </source>
</evidence>
<evidence type="ECO:0000256" key="19">
    <source>
        <dbReference type="ARBA" id="ARBA00057025"/>
    </source>
</evidence>
<evidence type="ECO:0000256" key="10">
    <source>
        <dbReference type="ARBA" id="ARBA00022723"/>
    </source>
</evidence>
<feature type="compositionally biased region" description="Polar residues" evidence="25">
    <location>
        <begin position="68"/>
        <end position="78"/>
    </location>
</feature>
<reference evidence="27 28" key="1">
    <citation type="submission" date="2023-11" db="EMBL/GenBank/DDBJ databases">
        <authorList>
            <person name="Okamura Y."/>
        </authorList>
    </citation>
    <scope>NUCLEOTIDE SEQUENCE [LARGE SCALE GENOMIC DNA]</scope>
</reference>
<keyword evidence="14 21" id="KW-0067">ATP-binding</keyword>
<evidence type="ECO:0000256" key="17">
    <source>
        <dbReference type="ARBA" id="ARBA00048679"/>
    </source>
</evidence>
<feature type="compositionally biased region" description="Acidic residues" evidence="25">
    <location>
        <begin position="451"/>
        <end position="472"/>
    </location>
</feature>
<dbReference type="InterPro" id="IPR018934">
    <property type="entry name" value="RIO_dom"/>
</dbReference>
<evidence type="ECO:0000256" key="6">
    <source>
        <dbReference type="ARBA" id="ARBA00022490"/>
    </source>
</evidence>
<evidence type="ECO:0000256" key="22">
    <source>
        <dbReference type="PIRSR" id="PIRSR038147-1"/>
    </source>
</evidence>
<evidence type="ECO:0000256" key="11">
    <source>
        <dbReference type="ARBA" id="ARBA00022741"/>
    </source>
</evidence>
<comment type="catalytic activity">
    <reaction evidence="17 21">
        <text>L-seryl-[protein] + ATP = O-phospho-L-seryl-[protein] + ADP + H(+)</text>
        <dbReference type="Rhea" id="RHEA:17989"/>
        <dbReference type="Rhea" id="RHEA-COMP:9863"/>
        <dbReference type="Rhea" id="RHEA-COMP:11604"/>
        <dbReference type="ChEBI" id="CHEBI:15378"/>
        <dbReference type="ChEBI" id="CHEBI:29999"/>
        <dbReference type="ChEBI" id="CHEBI:30616"/>
        <dbReference type="ChEBI" id="CHEBI:83421"/>
        <dbReference type="ChEBI" id="CHEBI:456216"/>
        <dbReference type="EC" id="2.7.11.1"/>
    </reaction>
</comment>
<dbReference type="PANTHER" id="PTHR45723">
    <property type="entry name" value="SERINE/THREONINE-PROTEIN KINASE RIO1"/>
    <property type="match status" value="1"/>
</dbReference>
<dbReference type="EMBL" id="CAVLEF010000083">
    <property type="protein sequence ID" value="CAK1550584.1"/>
    <property type="molecule type" value="Genomic_DNA"/>
</dbReference>
<dbReference type="GO" id="GO:0042254">
    <property type="term" value="P:ribosome biogenesis"/>
    <property type="evidence" value="ECO:0007669"/>
    <property type="project" value="UniProtKB-KW"/>
</dbReference>
<feature type="binding site" evidence="23">
    <location>
        <position position="183"/>
    </location>
    <ligand>
        <name>ATP</name>
        <dbReference type="ChEBI" id="CHEBI:30616"/>
    </ligand>
</feature>
<evidence type="ECO:0000256" key="24">
    <source>
        <dbReference type="PIRSR" id="PIRSR038147-3"/>
    </source>
</evidence>
<feature type="binding site" evidence="23">
    <location>
        <position position="253"/>
    </location>
    <ligand>
        <name>ATP</name>
        <dbReference type="ChEBI" id="CHEBI:30616"/>
    </ligand>
</feature>
<dbReference type="Gene3D" id="3.30.200.20">
    <property type="entry name" value="Phosphorylase Kinase, domain 1"/>
    <property type="match status" value="1"/>
</dbReference>
<dbReference type="InterPro" id="IPR051272">
    <property type="entry name" value="RIO-type_Ser/Thr_kinase"/>
</dbReference>
<comment type="similarity">
    <text evidence="3 21">Belongs to the protein kinase superfamily. RIO-type Ser/Thr kinase family.</text>
</comment>
<dbReference type="CDD" id="cd05147">
    <property type="entry name" value="RIO1_euk"/>
    <property type="match status" value="1"/>
</dbReference>
<evidence type="ECO:0000256" key="5">
    <source>
        <dbReference type="ARBA" id="ARBA00016038"/>
    </source>
</evidence>
<evidence type="ECO:0000256" key="8">
    <source>
        <dbReference type="ARBA" id="ARBA00022527"/>
    </source>
</evidence>
<proteinExistence type="inferred from homology"/>
<evidence type="ECO:0000256" key="4">
    <source>
        <dbReference type="ARBA" id="ARBA00012513"/>
    </source>
</evidence>
<keyword evidence="8 21" id="KW-0723">Serine/threonine-protein kinase</keyword>
<dbReference type="Pfam" id="PF01163">
    <property type="entry name" value="RIO1"/>
    <property type="match status" value="1"/>
</dbReference>
<dbReference type="GO" id="GO:0004674">
    <property type="term" value="F:protein serine/threonine kinase activity"/>
    <property type="evidence" value="ECO:0007669"/>
    <property type="project" value="UniProtKB-KW"/>
</dbReference>
<evidence type="ECO:0000256" key="21">
    <source>
        <dbReference type="PIRNR" id="PIRNR038147"/>
    </source>
</evidence>
<dbReference type="InterPro" id="IPR017407">
    <property type="entry name" value="Ser/Thr_kinase_Rio1"/>
</dbReference>
<comment type="cofactor">
    <cofactor evidence="1 24">
        <name>Mg(2+)</name>
        <dbReference type="ChEBI" id="CHEBI:18420"/>
    </cofactor>
</comment>
<evidence type="ECO:0000256" key="1">
    <source>
        <dbReference type="ARBA" id="ARBA00001946"/>
    </source>
</evidence>
<dbReference type="AlphaFoldDB" id="A0AAV1JNV0"/>
<evidence type="ECO:0000256" key="18">
    <source>
        <dbReference type="ARBA" id="ARBA00049360"/>
    </source>
</evidence>
<evidence type="ECO:0000256" key="12">
    <source>
        <dbReference type="ARBA" id="ARBA00022777"/>
    </source>
</evidence>
<dbReference type="Gene3D" id="1.10.510.10">
    <property type="entry name" value="Transferase(Phosphotransferase) domain 1"/>
    <property type="match status" value="1"/>
</dbReference>
<evidence type="ECO:0000313" key="28">
    <source>
        <dbReference type="Proteomes" id="UP001497472"/>
    </source>
</evidence>
<keyword evidence="13" id="KW-0378">Hydrolase</keyword>
<sequence>MSVNVQSTILNDVYSDSEDDISTKLKSVRFADAPTIKVISTDDEELDSDDFFYDSDDPIQGTKKKNHVNPQAPTNKVTSYQPSEKLFKKYINRINVDNYEPMNDKTQKFIEINDRKFDNERVRIKDKHDRATAEQVMDPRTKMILFKLLNRGIINEINGCISTGKEANVYHATSKDGRDFAIKIFKTSILIFKDRDKYVSGEYRFRNGYCRSNPRKMVRTWAEKEMRNLVRLHNAQLNVPEPIILRSHVLVMTFMGENGWPSPKLKDVEISQTAARSLYRDCIMMMWKMFNVCKLVHADLSEYNLLYHNGNIVMIDVSQSVEHDHPHAFEFLRKDCTNISEFFRKRGVATLTVKELFDFITDTSINENNLEECMEKLSEKAASRNFEEMTAQEQIEEEAFKNVYIPKRLTEVINYERDINKAKKGDTTDLIYKKIAGFNEDLTTVEKPDILQEDSISESGSESDCESDDNDGNDTKFKNSARPRDESPNSKKARKKAIKEEKAEKRKTKTKKHIKKRRDKGNNRK</sequence>
<evidence type="ECO:0000256" key="16">
    <source>
        <dbReference type="ARBA" id="ARBA00047899"/>
    </source>
</evidence>
<keyword evidence="15" id="KW-0460">Magnesium</keyword>
<evidence type="ECO:0000256" key="23">
    <source>
        <dbReference type="PIRSR" id="PIRSR038147-2"/>
    </source>
</evidence>
<keyword evidence="10" id="KW-0479">Metal-binding</keyword>
<dbReference type="InterPro" id="IPR000687">
    <property type="entry name" value="RIO_kinase"/>
</dbReference>
<evidence type="ECO:0000256" key="3">
    <source>
        <dbReference type="ARBA" id="ARBA00009196"/>
    </source>
</evidence>
<feature type="binding site" evidence="24">
    <location>
        <position position="316"/>
    </location>
    <ligand>
        <name>Mg(2+)</name>
        <dbReference type="ChEBI" id="CHEBI:18420"/>
    </ligand>
</feature>
<feature type="compositionally biased region" description="Basic and acidic residues" evidence="25">
    <location>
        <begin position="473"/>
        <end position="489"/>
    </location>
</feature>
<evidence type="ECO:0000256" key="14">
    <source>
        <dbReference type="ARBA" id="ARBA00022840"/>
    </source>
</evidence>
<dbReference type="GO" id="GO:0016787">
    <property type="term" value="F:hydrolase activity"/>
    <property type="evidence" value="ECO:0007669"/>
    <property type="project" value="UniProtKB-KW"/>
</dbReference>
<dbReference type="SUPFAM" id="SSF56112">
    <property type="entry name" value="Protein kinase-like (PK-like)"/>
    <property type="match status" value="1"/>
</dbReference>
<comment type="subcellular location">
    <subcellularLocation>
        <location evidence="2">Cytoplasm</location>
    </subcellularLocation>
</comment>
<gene>
    <name evidence="27" type="ORF">LNINA_LOCUS9802</name>
</gene>
<dbReference type="GO" id="GO:0005737">
    <property type="term" value="C:cytoplasm"/>
    <property type="evidence" value="ECO:0007669"/>
    <property type="project" value="UniProtKB-SubCell"/>
</dbReference>
<evidence type="ECO:0000313" key="27">
    <source>
        <dbReference type="EMBL" id="CAK1550584.1"/>
    </source>
</evidence>
<evidence type="ECO:0000256" key="20">
    <source>
        <dbReference type="ARBA" id="ARBA00063876"/>
    </source>
</evidence>
<feature type="active site" description="4-aspartylphosphate intermediate" evidence="22">
    <location>
        <position position="316"/>
    </location>
</feature>
<dbReference type="PROSITE" id="PS01245">
    <property type="entry name" value="RIO1"/>
    <property type="match status" value="1"/>
</dbReference>
<dbReference type="InterPro" id="IPR018935">
    <property type="entry name" value="RIO_kinase_CS"/>
</dbReference>
<comment type="subunit">
    <text evidence="20">Associates with the precursor of the 40S ribosome subunit. Interacts (via its N-terminus) with PRMT5 (via its N-terminus). Interacts with WDR77. Found in a PRMT5 complex composed of PRMT5, WDR77 and RIOK1. Interacts (via its C-terminus) with NCL; this interaction targets NCL for PRTM5 methylation.</text>
</comment>
<dbReference type="Proteomes" id="UP001497472">
    <property type="component" value="Unassembled WGS sequence"/>
</dbReference>
<dbReference type="FunFam" id="1.10.510.10:FF:000232">
    <property type="entry name" value="Serine/threonine-protein kinase RIO1"/>
    <property type="match status" value="1"/>
</dbReference>
<evidence type="ECO:0000259" key="26">
    <source>
        <dbReference type="SMART" id="SM00090"/>
    </source>
</evidence>
<comment type="catalytic activity">
    <reaction evidence="16 21">
        <text>L-threonyl-[protein] + ATP = O-phospho-L-threonyl-[protein] + ADP + H(+)</text>
        <dbReference type="Rhea" id="RHEA:46608"/>
        <dbReference type="Rhea" id="RHEA-COMP:11060"/>
        <dbReference type="Rhea" id="RHEA-COMP:11605"/>
        <dbReference type="ChEBI" id="CHEBI:15378"/>
        <dbReference type="ChEBI" id="CHEBI:30013"/>
        <dbReference type="ChEBI" id="CHEBI:30616"/>
        <dbReference type="ChEBI" id="CHEBI:61977"/>
        <dbReference type="ChEBI" id="CHEBI:456216"/>
        <dbReference type="EC" id="2.7.11.1"/>
    </reaction>
</comment>
<comment type="catalytic activity">
    <reaction evidence="18">
        <text>ATP + H2O = ADP + phosphate + H(+)</text>
        <dbReference type="Rhea" id="RHEA:13065"/>
        <dbReference type="ChEBI" id="CHEBI:15377"/>
        <dbReference type="ChEBI" id="CHEBI:15378"/>
        <dbReference type="ChEBI" id="CHEBI:30616"/>
        <dbReference type="ChEBI" id="CHEBI:43474"/>
        <dbReference type="ChEBI" id="CHEBI:456216"/>
    </reaction>
</comment>
<feature type="region of interest" description="Disordered" evidence="25">
    <location>
        <begin position="446"/>
        <end position="525"/>
    </location>
</feature>
<dbReference type="InterPro" id="IPR011009">
    <property type="entry name" value="Kinase-like_dom_sf"/>
</dbReference>
<dbReference type="FunFam" id="3.30.200.20:FF:000148">
    <property type="entry name" value="Serine/threonine-protein kinase RIO1"/>
    <property type="match status" value="1"/>
</dbReference>
<comment type="function">
    <text evidence="19">Involved in the final steps of cytoplasmic maturation of the 40S ribosomal subunit. Involved in processing of 18S-E pre-rRNA to the mature 18S rRNA. Required for the recycling of NOB1 and PNO1 from the late 40S precursor. The association with the very late 40S subunit intermediate may involve a translation-like checkpoint point cycle preceeding the binding to the 60S ribosomal subunit. Despite the protein kinase domain is proposed to act predominantly as an ATPase. The catalytic activity regulates its dynamic association with the 40S subunit. In addition to its role in ribosomal biogenesis acts as an adapter protein by recruiting NCL/nucleolin the to PRMT5 complex for its symmetrical methylation.</text>
</comment>
<keyword evidence="6" id="KW-0963">Cytoplasm</keyword>
<evidence type="ECO:0000256" key="15">
    <source>
        <dbReference type="ARBA" id="ARBA00022842"/>
    </source>
</evidence>